<dbReference type="InterPro" id="IPR036259">
    <property type="entry name" value="MFS_trans_sf"/>
</dbReference>
<dbReference type="Gene3D" id="1.20.1250.20">
    <property type="entry name" value="MFS general substrate transporter like domains"/>
    <property type="match status" value="1"/>
</dbReference>
<evidence type="ECO:0000256" key="4">
    <source>
        <dbReference type="ARBA" id="ARBA00023136"/>
    </source>
</evidence>
<gene>
    <name evidence="7" type="ORF">GCM10009799_48680</name>
</gene>
<keyword evidence="8" id="KW-1185">Reference proteome</keyword>
<keyword evidence="4 5" id="KW-0472">Membrane</keyword>
<evidence type="ECO:0000259" key="6">
    <source>
        <dbReference type="PROSITE" id="PS50850"/>
    </source>
</evidence>
<protein>
    <recommendedName>
        <fullName evidence="6">Major facilitator superfamily (MFS) profile domain-containing protein</fullName>
    </recommendedName>
</protein>
<dbReference type="InterPro" id="IPR020846">
    <property type="entry name" value="MFS_dom"/>
</dbReference>
<proteinExistence type="predicted"/>
<evidence type="ECO:0000256" key="1">
    <source>
        <dbReference type="ARBA" id="ARBA00004651"/>
    </source>
</evidence>
<dbReference type="EMBL" id="BAAAPC010000028">
    <property type="protein sequence ID" value="GAA2014669.1"/>
    <property type="molecule type" value="Genomic_DNA"/>
</dbReference>
<reference evidence="8" key="1">
    <citation type="journal article" date="2019" name="Int. J. Syst. Evol. Microbiol.">
        <title>The Global Catalogue of Microorganisms (GCM) 10K type strain sequencing project: providing services to taxonomists for standard genome sequencing and annotation.</title>
        <authorList>
            <consortium name="The Broad Institute Genomics Platform"/>
            <consortium name="The Broad Institute Genome Sequencing Center for Infectious Disease"/>
            <person name="Wu L."/>
            <person name="Ma J."/>
        </authorList>
    </citation>
    <scope>NUCLEOTIDE SEQUENCE [LARGE SCALE GENOMIC DNA]</scope>
    <source>
        <strain evidence="8">JCM 15313</strain>
    </source>
</reference>
<keyword evidence="3 5" id="KW-1133">Transmembrane helix</keyword>
<evidence type="ECO:0000313" key="7">
    <source>
        <dbReference type="EMBL" id="GAA2014669.1"/>
    </source>
</evidence>
<dbReference type="Proteomes" id="UP001501585">
    <property type="component" value="Unassembled WGS sequence"/>
</dbReference>
<accession>A0ABP5F218</accession>
<feature type="transmembrane region" description="Helical" evidence="5">
    <location>
        <begin position="34"/>
        <end position="56"/>
    </location>
</feature>
<organism evidence="7 8">
    <name type="scientific">Nocardiopsis rhodophaea</name>
    <dbReference type="NCBI Taxonomy" id="280238"/>
    <lineage>
        <taxon>Bacteria</taxon>
        <taxon>Bacillati</taxon>
        <taxon>Actinomycetota</taxon>
        <taxon>Actinomycetes</taxon>
        <taxon>Streptosporangiales</taxon>
        <taxon>Nocardiopsidaceae</taxon>
        <taxon>Nocardiopsis</taxon>
    </lineage>
</organism>
<sequence length="109" mass="11330">MLVPLSRGLMLHRAARGAGLFATSYPPLIVSRSVFGVVAAALFPGATVALLPLSAGPKRDRARGKRDRAIGRRSAANSVGDLFWSSLGSAIGGLSWNAPFGLQVVGLYP</sequence>
<feature type="domain" description="Major facilitator superfamily (MFS) profile" evidence="6">
    <location>
        <begin position="1"/>
        <end position="109"/>
    </location>
</feature>
<comment type="caution">
    <text evidence="7">The sequence shown here is derived from an EMBL/GenBank/DDBJ whole genome shotgun (WGS) entry which is preliminary data.</text>
</comment>
<comment type="subcellular location">
    <subcellularLocation>
        <location evidence="1">Cell membrane</location>
        <topology evidence="1">Multi-pass membrane protein</topology>
    </subcellularLocation>
</comment>
<dbReference type="PROSITE" id="PS50850">
    <property type="entry name" value="MFS"/>
    <property type="match status" value="1"/>
</dbReference>
<evidence type="ECO:0000256" key="2">
    <source>
        <dbReference type="ARBA" id="ARBA00022692"/>
    </source>
</evidence>
<dbReference type="SUPFAM" id="SSF103473">
    <property type="entry name" value="MFS general substrate transporter"/>
    <property type="match status" value="1"/>
</dbReference>
<name>A0ABP5F218_9ACTN</name>
<evidence type="ECO:0000256" key="5">
    <source>
        <dbReference type="SAM" id="Phobius"/>
    </source>
</evidence>
<evidence type="ECO:0000313" key="8">
    <source>
        <dbReference type="Proteomes" id="UP001501585"/>
    </source>
</evidence>
<evidence type="ECO:0000256" key="3">
    <source>
        <dbReference type="ARBA" id="ARBA00022989"/>
    </source>
</evidence>
<keyword evidence="2 5" id="KW-0812">Transmembrane</keyword>